<evidence type="ECO:0000256" key="1">
    <source>
        <dbReference type="ARBA" id="ARBA00005755"/>
    </source>
</evidence>
<evidence type="ECO:0000256" key="2">
    <source>
        <dbReference type="ARBA" id="ARBA00012417"/>
    </source>
</evidence>
<sequence length="174" mass="19082">MRICILSTDVFLHTPNLLVASIACTDCINTFSSYSFCGSCGSQESVFSSEDPVSNLGFKFITCIAHNAKGYDSNFILVSALENTNWKPDVIMPGSKILSIVFSSGHLRFIDSLNFLPMTLSKLPSALGLEGSLGKGYFPHFFNTSRNSNYVGKLPPVHTYGVDLMTTIERESFL</sequence>
<keyword evidence="7" id="KW-0238">DNA-binding</keyword>
<dbReference type="Pfam" id="PF03175">
    <property type="entry name" value="DNA_pol_B_2"/>
    <property type="match status" value="1"/>
</dbReference>
<dbReference type="GO" id="GO:0006260">
    <property type="term" value="P:DNA replication"/>
    <property type="evidence" value="ECO:0007669"/>
    <property type="project" value="UniProtKB-KW"/>
</dbReference>
<dbReference type="PANTHER" id="PTHR33568:SF3">
    <property type="entry name" value="DNA-DIRECTED DNA POLYMERASE"/>
    <property type="match status" value="1"/>
</dbReference>
<evidence type="ECO:0000313" key="11">
    <source>
        <dbReference type="Proteomes" id="UP000792457"/>
    </source>
</evidence>
<comment type="catalytic activity">
    <reaction evidence="8">
        <text>DNA(n) + a 2'-deoxyribonucleoside 5'-triphosphate = DNA(n+1) + diphosphate</text>
        <dbReference type="Rhea" id="RHEA:22508"/>
        <dbReference type="Rhea" id="RHEA-COMP:17339"/>
        <dbReference type="Rhea" id="RHEA-COMP:17340"/>
        <dbReference type="ChEBI" id="CHEBI:33019"/>
        <dbReference type="ChEBI" id="CHEBI:61560"/>
        <dbReference type="ChEBI" id="CHEBI:173112"/>
        <dbReference type="EC" id="2.7.7.7"/>
    </reaction>
</comment>
<protein>
    <recommendedName>
        <fullName evidence="2">DNA-directed DNA polymerase</fullName>
        <ecNumber evidence="2">2.7.7.7</ecNumber>
    </recommendedName>
</protein>
<dbReference type="OrthoDB" id="5871067at2759"/>
<keyword evidence="3" id="KW-0808">Transferase</keyword>
<dbReference type="EMBL" id="KZ308126">
    <property type="protein sequence ID" value="KAG8222167.1"/>
    <property type="molecule type" value="Genomic_DNA"/>
</dbReference>
<evidence type="ECO:0000259" key="9">
    <source>
        <dbReference type="Pfam" id="PF03175"/>
    </source>
</evidence>
<dbReference type="AlphaFoldDB" id="A0A8K0JT09"/>
<feature type="domain" description="DNA-directed DNA polymerase family B mitochondria/virus" evidence="9">
    <location>
        <begin position="62"/>
        <end position="153"/>
    </location>
</feature>
<dbReference type="SUPFAM" id="SSF53098">
    <property type="entry name" value="Ribonuclease H-like"/>
    <property type="match status" value="1"/>
</dbReference>
<keyword evidence="4" id="KW-0548">Nucleotidyltransferase</keyword>
<evidence type="ECO:0000256" key="7">
    <source>
        <dbReference type="ARBA" id="ARBA00023125"/>
    </source>
</evidence>
<organism evidence="10 11">
    <name type="scientific">Ladona fulva</name>
    <name type="common">Scarce chaser dragonfly</name>
    <name type="synonym">Libellula fulva</name>
    <dbReference type="NCBI Taxonomy" id="123851"/>
    <lineage>
        <taxon>Eukaryota</taxon>
        <taxon>Metazoa</taxon>
        <taxon>Ecdysozoa</taxon>
        <taxon>Arthropoda</taxon>
        <taxon>Hexapoda</taxon>
        <taxon>Insecta</taxon>
        <taxon>Pterygota</taxon>
        <taxon>Palaeoptera</taxon>
        <taxon>Odonata</taxon>
        <taxon>Epiprocta</taxon>
        <taxon>Anisoptera</taxon>
        <taxon>Libelluloidea</taxon>
        <taxon>Libellulidae</taxon>
        <taxon>Ladona</taxon>
    </lineage>
</organism>
<accession>A0A8K0JT09</accession>
<reference evidence="10" key="2">
    <citation type="submission" date="2017-10" db="EMBL/GenBank/DDBJ databases">
        <title>Ladona fulva Genome sequencing and assembly.</title>
        <authorList>
            <person name="Murali S."/>
            <person name="Richards S."/>
            <person name="Bandaranaike D."/>
            <person name="Bellair M."/>
            <person name="Blankenburg K."/>
            <person name="Chao H."/>
            <person name="Dinh H."/>
            <person name="Doddapaneni H."/>
            <person name="Dugan-Rocha S."/>
            <person name="Elkadiri S."/>
            <person name="Gnanaolivu R."/>
            <person name="Hernandez B."/>
            <person name="Skinner E."/>
            <person name="Javaid M."/>
            <person name="Lee S."/>
            <person name="Li M."/>
            <person name="Ming W."/>
            <person name="Munidasa M."/>
            <person name="Muniz J."/>
            <person name="Nguyen L."/>
            <person name="Hughes D."/>
            <person name="Osuji N."/>
            <person name="Pu L.-L."/>
            <person name="Puazo M."/>
            <person name="Qu C."/>
            <person name="Quiroz J."/>
            <person name="Raj R."/>
            <person name="Weissenberger G."/>
            <person name="Xin Y."/>
            <person name="Zou X."/>
            <person name="Han Y."/>
            <person name="Worley K."/>
            <person name="Muzny D."/>
            <person name="Gibbs R."/>
        </authorList>
    </citation>
    <scope>NUCLEOTIDE SEQUENCE</scope>
    <source>
        <strain evidence="10">Sampled in the wild</strain>
    </source>
</reference>
<dbReference type="PANTHER" id="PTHR33568">
    <property type="entry name" value="DNA POLYMERASE"/>
    <property type="match status" value="1"/>
</dbReference>
<dbReference type="InterPro" id="IPR004868">
    <property type="entry name" value="DNA-dir_DNA_pol_B_mt/vir"/>
</dbReference>
<proteinExistence type="inferred from homology"/>
<evidence type="ECO:0000256" key="4">
    <source>
        <dbReference type="ARBA" id="ARBA00022695"/>
    </source>
</evidence>
<comment type="similarity">
    <text evidence="1">Belongs to the DNA polymerase type-B family.</text>
</comment>
<name>A0A8K0JT09_LADFU</name>
<dbReference type="GO" id="GO:0003887">
    <property type="term" value="F:DNA-directed DNA polymerase activity"/>
    <property type="evidence" value="ECO:0007669"/>
    <property type="project" value="UniProtKB-KW"/>
</dbReference>
<evidence type="ECO:0000256" key="5">
    <source>
        <dbReference type="ARBA" id="ARBA00022705"/>
    </source>
</evidence>
<reference evidence="10" key="1">
    <citation type="submission" date="2013-04" db="EMBL/GenBank/DDBJ databases">
        <authorList>
            <person name="Qu J."/>
            <person name="Murali S.C."/>
            <person name="Bandaranaike D."/>
            <person name="Bellair M."/>
            <person name="Blankenburg K."/>
            <person name="Chao H."/>
            <person name="Dinh H."/>
            <person name="Doddapaneni H."/>
            <person name="Downs B."/>
            <person name="Dugan-Rocha S."/>
            <person name="Elkadiri S."/>
            <person name="Gnanaolivu R.D."/>
            <person name="Hernandez B."/>
            <person name="Javaid M."/>
            <person name="Jayaseelan J.C."/>
            <person name="Lee S."/>
            <person name="Li M."/>
            <person name="Ming W."/>
            <person name="Munidasa M."/>
            <person name="Muniz J."/>
            <person name="Nguyen L."/>
            <person name="Ongeri F."/>
            <person name="Osuji N."/>
            <person name="Pu L.-L."/>
            <person name="Puazo M."/>
            <person name="Qu C."/>
            <person name="Quiroz J."/>
            <person name="Raj R."/>
            <person name="Weissenberger G."/>
            <person name="Xin Y."/>
            <person name="Zou X."/>
            <person name="Han Y."/>
            <person name="Richards S."/>
            <person name="Worley K."/>
            <person name="Muzny D."/>
            <person name="Gibbs R."/>
        </authorList>
    </citation>
    <scope>NUCLEOTIDE SEQUENCE</scope>
    <source>
        <strain evidence="10">Sampled in the wild</strain>
    </source>
</reference>
<dbReference type="Gene3D" id="3.30.420.10">
    <property type="entry name" value="Ribonuclease H-like superfamily/Ribonuclease H"/>
    <property type="match status" value="1"/>
</dbReference>
<evidence type="ECO:0000256" key="8">
    <source>
        <dbReference type="ARBA" id="ARBA00049244"/>
    </source>
</evidence>
<keyword evidence="6" id="KW-0239">DNA-directed DNA polymerase</keyword>
<comment type="caution">
    <text evidence="10">The sequence shown here is derived from an EMBL/GenBank/DDBJ whole genome shotgun (WGS) entry which is preliminary data.</text>
</comment>
<evidence type="ECO:0000313" key="10">
    <source>
        <dbReference type="EMBL" id="KAG8222167.1"/>
    </source>
</evidence>
<dbReference type="GO" id="GO:0000166">
    <property type="term" value="F:nucleotide binding"/>
    <property type="evidence" value="ECO:0007669"/>
    <property type="project" value="InterPro"/>
</dbReference>
<keyword evidence="5" id="KW-0235">DNA replication</keyword>
<dbReference type="InterPro" id="IPR012337">
    <property type="entry name" value="RNaseH-like_sf"/>
</dbReference>
<evidence type="ECO:0000256" key="3">
    <source>
        <dbReference type="ARBA" id="ARBA00022679"/>
    </source>
</evidence>
<dbReference type="EC" id="2.7.7.7" evidence="2"/>
<dbReference type="InterPro" id="IPR036397">
    <property type="entry name" value="RNaseH_sf"/>
</dbReference>
<dbReference type="GO" id="GO:0003677">
    <property type="term" value="F:DNA binding"/>
    <property type="evidence" value="ECO:0007669"/>
    <property type="project" value="UniProtKB-KW"/>
</dbReference>
<dbReference type="Proteomes" id="UP000792457">
    <property type="component" value="Unassembled WGS sequence"/>
</dbReference>
<dbReference type="PROSITE" id="PS51257">
    <property type="entry name" value="PROKAR_LIPOPROTEIN"/>
    <property type="match status" value="1"/>
</dbReference>
<gene>
    <name evidence="10" type="ORF">J437_LFUL001258</name>
</gene>
<evidence type="ECO:0000256" key="6">
    <source>
        <dbReference type="ARBA" id="ARBA00022932"/>
    </source>
</evidence>
<keyword evidence="11" id="KW-1185">Reference proteome</keyword>